<gene>
    <name evidence="1" type="ORF">WBA_LOCUS2469</name>
</gene>
<accession>A0A3P7DIH7</accession>
<evidence type="ECO:0000313" key="1">
    <source>
        <dbReference type="EMBL" id="VDM09083.1"/>
    </source>
</evidence>
<dbReference type="InParanoid" id="A0A3P7DIH7"/>
<dbReference type="AlphaFoldDB" id="A0A3P7DIH7"/>
<evidence type="ECO:0000313" key="2">
    <source>
        <dbReference type="Proteomes" id="UP000270924"/>
    </source>
</evidence>
<dbReference type="OrthoDB" id="5877770at2759"/>
<keyword evidence="2" id="KW-1185">Reference proteome</keyword>
<dbReference type="EMBL" id="UYWW01000683">
    <property type="protein sequence ID" value="VDM09083.1"/>
    <property type="molecule type" value="Genomic_DNA"/>
</dbReference>
<reference evidence="1 2" key="1">
    <citation type="submission" date="2018-11" db="EMBL/GenBank/DDBJ databases">
        <authorList>
            <consortium name="Pathogen Informatics"/>
        </authorList>
    </citation>
    <scope>NUCLEOTIDE SEQUENCE [LARGE SCALE GENOMIC DNA]</scope>
</reference>
<protein>
    <submittedName>
        <fullName evidence="1">Uncharacterized protein</fullName>
    </submittedName>
</protein>
<sequence length="605" mass="69781">MAKLFPIIPRTGQVINHRSSSFPSISSQPKENLKKIAKIGERHDQLARIAGNTQQSSPMFIKLISKNLSKGHSVDQQIYPSRTNWENSGEWQLNKPSWWYSNISELQLKHNTDEKMTDTKNEIPKLKKAEITEASCISNSKKQKYNIFKDYLHFWNLSLEPVNLTQQYSLDISHISTINRKCSTDQKSTFCCEEITKNAEDFTNKDTNVCSTLQESEKCHEFCLNTDQENGRFINSTEYPCQEGNTSSISTFVDWIQTIIYNKTSAIIFGQNDNAKNLEFQFWTQKMLQNLDFALALNKYNSTTIFSEERISNIILLSQWIEFSKFNETTSGQEVVWQLLKQYQQQYDENLSSYLIRICMTNQDIAQIECTEQYYYNVCRLDDPDECMDDIFSSQKSIICRHFMIDDEKVVKITDLFCDSLNETIILWDYQRKASESATGIIILQLTRTAVIHSIPVAAAIQLDQSDKSESVKEKQEKSLNDIRLQIIQNKQTKNTYEKMTETPFSELSKITEILKETDHTFTTINSIPMQNTDQTGKTNLTVSESDITTSETDRIIMNSNITNSTEIERNFDDVLNGTTTNITNSNYMDKINATVEIQLRTVNG</sequence>
<dbReference type="OMA" id="LIRICMT"/>
<dbReference type="Proteomes" id="UP000270924">
    <property type="component" value="Unassembled WGS sequence"/>
</dbReference>
<proteinExistence type="predicted"/>
<organism evidence="1 2">
    <name type="scientific">Wuchereria bancrofti</name>
    <dbReference type="NCBI Taxonomy" id="6293"/>
    <lineage>
        <taxon>Eukaryota</taxon>
        <taxon>Metazoa</taxon>
        <taxon>Ecdysozoa</taxon>
        <taxon>Nematoda</taxon>
        <taxon>Chromadorea</taxon>
        <taxon>Rhabditida</taxon>
        <taxon>Spirurina</taxon>
        <taxon>Spiruromorpha</taxon>
        <taxon>Filarioidea</taxon>
        <taxon>Onchocercidae</taxon>
        <taxon>Wuchereria</taxon>
    </lineage>
</organism>
<name>A0A3P7DIH7_WUCBA</name>